<dbReference type="PANTHER" id="PTHR46847:SF1">
    <property type="entry name" value="D-ALLOSE-BINDING PERIPLASMIC PROTEIN-RELATED"/>
    <property type="match status" value="1"/>
</dbReference>
<sequence length="341" mass="35059">MPISRWKLTSCSLLGLAALLGATACGGGDDASASGGGSGLKVAYSSPVASQPSQQFLTDGLNAGAKELGWEVNVVDANLSADAQVSNVQTMVQQNVAAIGLWALDSGAMEGTYAQAKNANIPVIGVNSEGQNVTSTVWWGFNLCDTEEAPFKQAAKQIAEARPGGNVIVLGGPPVPSIQQNVKCFADAATAAGLKVINQSDNTKDTAAAAATLTADLFSKHKDVDAVWAYNDSTALGASTSATQAGLKISDGKSEGVIIQGANGDSDAIEAIKQGRITGTWDPDAYATGMAVLKAMDDAKKGATGKRYVVTAKYWDKSNIADYKSTDQLGYTLSTLPVTTN</sequence>
<organism evidence="6 7">
    <name type="scientific">Paractinoplanes brasiliensis</name>
    <dbReference type="NCBI Taxonomy" id="52695"/>
    <lineage>
        <taxon>Bacteria</taxon>
        <taxon>Bacillati</taxon>
        <taxon>Actinomycetota</taxon>
        <taxon>Actinomycetes</taxon>
        <taxon>Micromonosporales</taxon>
        <taxon>Micromonosporaceae</taxon>
        <taxon>Paractinoplanes</taxon>
    </lineage>
</organism>
<dbReference type="Proteomes" id="UP000294901">
    <property type="component" value="Unassembled WGS sequence"/>
</dbReference>
<keyword evidence="3 4" id="KW-0732">Signal</keyword>
<dbReference type="PANTHER" id="PTHR46847">
    <property type="entry name" value="D-ALLOSE-BINDING PERIPLASMIC PROTEIN-RELATED"/>
    <property type="match status" value="1"/>
</dbReference>
<proteinExistence type="inferred from homology"/>
<dbReference type="GO" id="GO:0030313">
    <property type="term" value="C:cell envelope"/>
    <property type="evidence" value="ECO:0007669"/>
    <property type="project" value="UniProtKB-SubCell"/>
</dbReference>
<dbReference type="SUPFAM" id="SSF53822">
    <property type="entry name" value="Periplasmic binding protein-like I"/>
    <property type="match status" value="1"/>
</dbReference>
<dbReference type="InterPro" id="IPR028082">
    <property type="entry name" value="Peripla_BP_I"/>
</dbReference>
<dbReference type="EMBL" id="SNWR01000001">
    <property type="protein sequence ID" value="TDO37362.1"/>
    <property type="molecule type" value="Genomic_DNA"/>
</dbReference>
<evidence type="ECO:0000256" key="2">
    <source>
        <dbReference type="ARBA" id="ARBA00007639"/>
    </source>
</evidence>
<dbReference type="InterPro" id="IPR025997">
    <property type="entry name" value="SBP_2_dom"/>
</dbReference>
<reference evidence="6 7" key="1">
    <citation type="submission" date="2019-03" db="EMBL/GenBank/DDBJ databases">
        <title>Sequencing the genomes of 1000 actinobacteria strains.</title>
        <authorList>
            <person name="Klenk H.-P."/>
        </authorList>
    </citation>
    <scope>NUCLEOTIDE SEQUENCE [LARGE SCALE GENOMIC DNA]</scope>
    <source>
        <strain evidence="6 7">DSM 43805</strain>
    </source>
</reference>
<name>A0A4R6JNM5_9ACTN</name>
<comment type="caution">
    <text evidence="6">The sequence shown here is derived from an EMBL/GenBank/DDBJ whole genome shotgun (WGS) entry which is preliminary data.</text>
</comment>
<feature type="signal peptide" evidence="4">
    <location>
        <begin position="1"/>
        <end position="24"/>
    </location>
</feature>
<dbReference type="GO" id="GO:0030246">
    <property type="term" value="F:carbohydrate binding"/>
    <property type="evidence" value="ECO:0007669"/>
    <property type="project" value="UniProtKB-ARBA"/>
</dbReference>
<feature type="chain" id="PRO_5039628439" evidence="4">
    <location>
        <begin position="25"/>
        <end position="341"/>
    </location>
</feature>
<comment type="similarity">
    <text evidence="2">Belongs to the bacterial solute-binding protein 2 family.</text>
</comment>
<evidence type="ECO:0000256" key="3">
    <source>
        <dbReference type="ARBA" id="ARBA00022729"/>
    </source>
</evidence>
<dbReference type="OrthoDB" id="1957427at2"/>
<evidence type="ECO:0000259" key="5">
    <source>
        <dbReference type="Pfam" id="PF13407"/>
    </source>
</evidence>
<dbReference type="Gene3D" id="3.40.50.2300">
    <property type="match status" value="2"/>
</dbReference>
<evidence type="ECO:0000313" key="7">
    <source>
        <dbReference type="Proteomes" id="UP000294901"/>
    </source>
</evidence>
<evidence type="ECO:0000313" key="6">
    <source>
        <dbReference type="EMBL" id="TDO37362.1"/>
    </source>
</evidence>
<dbReference type="AlphaFoldDB" id="A0A4R6JNM5"/>
<dbReference type="Pfam" id="PF13407">
    <property type="entry name" value="Peripla_BP_4"/>
    <property type="match status" value="1"/>
</dbReference>
<dbReference type="PROSITE" id="PS51257">
    <property type="entry name" value="PROKAR_LIPOPROTEIN"/>
    <property type="match status" value="1"/>
</dbReference>
<keyword evidence="7" id="KW-1185">Reference proteome</keyword>
<comment type="subcellular location">
    <subcellularLocation>
        <location evidence="1">Cell envelope</location>
    </subcellularLocation>
</comment>
<gene>
    <name evidence="6" type="ORF">C8E87_0978</name>
</gene>
<evidence type="ECO:0000256" key="1">
    <source>
        <dbReference type="ARBA" id="ARBA00004196"/>
    </source>
</evidence>
<feature type="domain" description="Periplasmic binding protein" evidence="5">
    <location>
        <begin position="42"/>
        <end position="302"/>
    </location>
</feature>
<dbReference type="CDD" id="cd01536">
    <property type="entry name" value="PBP1_ABC_sugar_binding-like"/>
    <property type="match status" value="1"/>
</dbReference>
<evidence type="ECO:0000256" key="4">
    <source>
        <dbReference type="SAM" id="SignalP"/>
    </source>
</evidence>
<protein>
    <submittedName>
        <fullName evidence="6">Ribose transport system substrate-binding protein</fullName>
    </submittedName>
</protein>
<accession>A0A4R6JNM5</accession>